<dbReference type="Proteomes" id="UP001152795">
    <property type="component" value="Unassembled WGS sequence"/>
</dbReference>
<accession>A0A7D9M5L6</accession>
<dbReference type="EMBL" id="CACRXK020031191">
    <property type="protein sequence ID" value="CAB4042952.1"/>
    <property type="molecule type" value="Genomic_DNA"/>
</dbReference>
<evidence type="ECO:0000313" key="2">
    <source>
        <dbReference type="EMBL" id="CAB4042952.1"/>
    </source>
</evidence>
<keyword evidence="3" id="KW-1185">Reference proteome</keyword>
<name>A0A7D9M5L6_PARCT</name>
<protein>
    <submittedName>
        <fullName evidence="2">Uncharacterized protein</fullName>
    </submittedName>
</protein>
<gene>
    <name evidence="2" type="ORF">PACLA_8A077533</name>
</gene>
<dbReference type="AlphaFoldDB" id="A0A7D9M5L6"/>
<proteinExistence type="predicted"/>
<organism evidence="2 3">
    <name type="scientific">Paramuricea clavata</name>
    <name type="common">Red gorgonian</name>
    <name type="synonym">Violescent sea-whip</name>
    <dbReference type="NCBI Taxonomy" id="317549"/>
    <lineage>
        <taxon>Eukaryota</taxon>
        <taxon>Metazoa</taxon>
        <taxon>Cnidaria</taxon>
        <taxon>Anthozoa</taxon>
        <taxon>Octocorallia</taxon>
        <taxon>Malacalcyonacea</taxon>
        <taxon>Plexauridae</taxon>
        <taxon>Paramuricea</taxon>
    </lineage>
</organism>
<feature type="region of interest" description="Disordered" evidence="1">
    <location>
        <begin position="313"/>
        <end position="337"/>
    </location>
</feature>
<comment type="caution">
    <text evidence="2">The sequence shown here is derived from an EMBL/GenBank/DDBJ whole genome shotgun (WGS) entry which is preliminary data.</text>
</comment>
<evidence type="ECO:0000313" key="3">
    <source>
        <dbReference type="Proteomes" id="UP001152795"/>
    </source>
</evidence>
<feature type="compositionally biased region" description="Polar residues" evidence="1">
    <location>
        <begin position="322"/>
        <end position="337"/>
    </location>
</feature>
<evidence type="ECO:0000256" key="1">
    <source>
        <dbReference type="SAM" id="MobiDB-lite"/>
    </source>
</evidence>
<sequence>MKVLHIEGKHNLLYHLSHCFLSEEENGSTCMPLNRMPYGLIDYNIGFFSSASSQKLGLEEHYAMWLETMLAHFGQKWLCLFSGPCWQYELNDDSQQTPHIEIPSVSNGVPSSSNEEILDCWNDKITASSGNAIQPSSNNEIPRSSNAEIQFNLIAESSSVLSDEILPTSIGQNPPSSDNEIPASSNDEILHSLNAEIPQTSIGQNPPSTHNEILASSSNEIPASSNDEILHSLNAEIPQTSIGQNQPITDDEIQYNVNGKSASIIANALKDCSLDLINYSNDYQKCLSEIDDIDFQLENFCCLVDNGDNGNSEGAHALENDNPIQQDHSIQKSSKAI</sequence>
<reference evidence="2" key="1">
    <citation type="submission" date="2020-04" db="EMBL/GenBank/DDBJ databases">
        <authorList>
            <person name="Alioto T."/>
            <person name="Alioto T."/>
            <person name="Gomez Garrido J."/>
        </authorList>
    </citation>
    <scope>NUCLEOTIDE SEQUENCE</scope>
    <source>
        <strain evidence="2">A484AB</strain>
    </source>
</reference>